<dbReference type="EMBL" id="BMJS01000078">
    <property type="protein sequence ID" value="GGG08731.1"/>
    <property type="molecule type" value="Genomic_DNA"/>
</dbReference>
<dbReference type="RefSeq" id="WP_117004091.1">
    <property type="nucleotide sequence ID" value="NZ_BMJS01000078.1"/>
</dbReference>
<dbReference type="GO" id="GO:0006596">
    <property type="term" value="P:polyamine biosynthetic process"/>
    <property type="evidence" value="ECO:0007669"/>
    <property type="project" value="InterPro"/>
</dbReference>
<sequence length="402" mass="45298">MVDTLHHHQALVDLAKEIDAPFFFYDLDVLQSHIKTLQTLPVTLWYALKANPLSAIISTLDDEGMRFDVASIGELNQVLKQGVNPQNILHTGPAKSYEQLGYFIDQGVRRFAIESTQQLQDVQSIANEKQVHIDVLLRVQLQWHDGEKNVLGGECVTPFGLSPNDWILYSKNHDLDCPYINILGFHCFQWGNILCIDKLERIWFTIADALHELAETMGIDLRVLDLGGGLGVDYQHEGQELSLAEINALLLKLKSHYPQTDIWLELGRYAVAKCGVYVTKVVDRKTVYERDMLVLAGGSQHLMRPTLTSQAFPVSRLRESSAQLSKMHLHGALCTSLDYLGEVQLPSDTKAQDHIIFHYTGAYGFTESMPFFLCHTLPAEVTYNKGLIKILRKAEAAGVWLK</sequence>
<dbReference type="Pfam" id="PF02784">
    <property type="entry name" value="Orn_Arg_deC_N"/>
    <property type="match status" value="1"/>
</dbReference>
<protein>
    <submittedName>
        <fullName evidence="5">Diaminopimelate decarboxylase</fullName>
    </submittedName>
</protein>
<dbReference type="GO" id="GO:0009089">
    <property type="term" value="P:lysine biosynthetic process via diaminopimelate"/>
    <property type="evidence" value="ECO:0007669"/>
    <property type="project" value="TreeGrafter"/>
</dbReference>
<dbReference type="InterPro" id="IPR029066">
    <property type="entry name" value="PLP-binding_barrel"/>
</dbReference>
<comment type="caution">
    <text evidence="5">The sequence shown here is derived from an EMBL/GenBank/DDBJ whole genome shotgun (WGS) entry which is preliminary data.</text>
</comment>
<evidence type="ECO:0000256" key="2">
    <source>
        <dbReference type="ARBA" id="ARBA00022898"/>
    </source>
</evidence>
<dbReference type="InterPro" id="IPR022653">
    <property type="entry name" value="De-COase2_pyr-phos_BS"/>
</dbReference>
<evidence type="ECO:0000313" key="5">
    <source>
        <dbReference type="EMBL" id="GGG08731.1"/>
    </source>
</evidence>
<dbReference type="SUPFAM" id="SSF50621">
    <property type="entry name" value="Alanine racemase C-terminal domain-like"/>
    <property type="match status" value="1"/>
</dbReference>
<dbReference type="SUPFAM" id="SSF51419">
    <property type="entry name" value="PLP-binding barrel"/>
    <property type="match status" value="1"/>
</dbReference>
<dbReference type="AlphaFoldDB" id="A0A8J3E9L1"/>
<feature type="domain" description="Orn/DAP/Arg decarboxylase 2 N-terminal" evidence="4">
    <location>
        <begin position="33"/>
        <end position="272"/>
    </location>
</feature>
<feature type="active site" description="Proton donor" evidence="3">
    <location>
        <position position="334"/>
    </location>
</feature>
<dbReference type="OrthoDB" id="9802147at2"/>
<keyword evidence="2 3" id="KW-0663">Pyridoxal phosphate</keyword>
<reference evidence="5" key="1">
    <citation type="journal article" date="2014" name="Int. J. Syst. Evol. Microbiol.">
        <title>Complete genome sequence of Corynebacterium casei LMG S-19264T (=DSM 44701T), isolated from a smear-ripened cheese.</title>
        <authorList>
            <consortium name="US DOE Joint Genome Institute (JGI-PGF)"/>
            <person name="Walter F."/>
            <person name="Albersmeier A."/>
            <person name="Kalinowski J."/>
            <person name="Ruckert C."/>
        </authorList>
    </citation>
    <scope>NUCLEOTIDE SEQUENCE</scope>
    <source>
        <strain evidence="5">CGMCC 1.15758</strain>
    </source>
</reference>
<comment type="cofactor">
    <cofactor evidence="1 3">
        <name>pyridoxal 5'-phosphate</name>
        <dbReference type="ChEBI" id="CHEBI:597326"/>
    </cofactor>
</comment>
<feature type="modified residue" description="N6-(pyridoxal phosphate)lysine" evidence="3">
    <location>
        <position position="49"/>
    </location>
</feature>
<evidence type="ECO:0000256" key="3">
    <source>
        <dbReference type="PIRSR" id="PIRSR600183-50"/>
    </source>
</evidence>
<dbReference type="CDD" id="cd06810">
    <property type="entry name" value="PLPDE_III_ODC_DapDC_like"/>
    <property type="match status" value="1"/>
</dbReference>
<evidence type="ECO:0000259" key="4">
    <source>
        <dbReference type="Pfam" id="PF02784"/>
    </source>
</evidence>
<dbReference type="GO" id="GO:0008836">
    <property type="term" value="F:diaminopimelate decarboxylase activity"/>
    <property type="evidence" value="ECO:0007669"/>
    <property type="project" value="TreeGrafter"/>
</dbReference>
<dbReference type="PANTHER" id="PTHR43727:SF2">
    <property type="entry name" value="GROUP IV DECARBOXYLASE"/>
    <property type="match status" value="1"/>
</dbReference>
<organism evidence="5 6">
    <name type="scientific">Cysteiniphilum litorale</name>
    <dbReference type="NCBI Taxonomy" id="2056700"/>
    <lineage>
        <taxon>Bacteria</taxon>
        <taxon>Pseudomonadati</taxon>
        <taxon>Pseudomonadota</taxon>
        <taxon>Gammaproteobacteria</taxon>
        <taxon>Thiotrichales</taxon>
        <taxon>Fastidiosibacteraceae</taxon>
        <taxon>Cysteiniphilum</taxon>
    </lineage>
</organism>
<dbReference type="Gene3D" id="3.20.20.10">
    <property type="entry name" value="Alanine racemase"/>
    <property type="match status" value="1"/>
</dbReference>
<dbReference type="Gene3D" id="2.40.37.10">
    <property type="entry name" value="Lyase, Ornithine Decarboxylase, Chain A, domain 1"/>
    <property type="match status" value="1"/>
</dbReference>
<name>A0A8J3E9L1_9GAMM</name>
<proteinExistence type="predicted"/>
<dbReference type="PRINTS" id="PR01179">
    <property type="entry name" value="ODADCRBXLASE"/>
</dbReference>
<dbReference type="InterPro" id="IPR000183">
    <property type="entry name" value="Orn/DAP/Arg_de-COase"/>
</dbReference>
<dbReference type="Proteomes" id="UP000636949">
    <property type="component" value="Unassembled WGS sequence"/>
</dbReference>
<accession>A0A8J3E9L1</accession>
<dbReference type="PROSITE" id="PS00878">
    <property type="entry name" value="ODR_DC_2_1"/>
    <property type="match status" value="1"/>
</dbReference>
<dbReference type="PROSITE" id="PS00879">
    <property type="entry name" value="ODR_DC_2_2"/>
    <property type="match status" value="1"/>
</dbReference>
<gene>
    <name evidence="5" type="primary">lysA</name>
    <name evidence="5" type="ORF">GCM10010995_27850</name>
</gene>
<reference evidence="5" key="2">
    <citation type="submission" date="2020-09" db="EMBL/GenBank/DDBJ databases">
        <authorList>
            <person name="Sun Q."/>
            <person name="Zhou Y."/>
        </authorList>
    </citation>
    <scope>NUCLEOTIDE SEQUENCE</scope>
    <source>
        <strain evidence="5">CGMCC 1.15758</strain>
    </source>
</reference>
<dbReference type="PRINTS" id="PR01182">
    <property type="entry name" value="ORNDCRBXLASE"/>
</dbReference>
<evidence type="ECO:0000256" key="1">
    <source>
        <dbReference type="ARBA" id="ARBA00001933"/>
    </source>
</evidence>
<dbReference type="InterPro" id="IPR002433">
    <property type="entry name" value="Orn_de-COase"/>
</dbReference>
<dbReference type="InterPro" id="IPR009006">
    <property type="entry name" value="Ala_racemase/Decarboxylase_C"/>
</dbReference>
<dbReference type="InterPro" id="IPR022657">
    <property type="entry name" value="De-COase2_CS"/>
</dbReference>
<dbReference type="InterPro" id="IPR022644">
    <property type="entry name" value="De-COase2_N"/>
</dbReference>
<dbReference type="PANTHER" id="PTHR43727">
    <property type="entry name" value="DIAMINOPIMELATE DECARBOXYLASE"/>
    <property type="match status" value="1"/>
</dbReference>
<keyword evidence="6" id="KW-1185">Reference proteome</keyword>
<evidence type="ECO:0000313" key="6">
    <source>
        <dbReference type="Proteomes" id="UP000636949"/>
    </source>
</evidence>